<dbReference type="PANTHER" id="PTHR23028">
    <property type="entry name" value="ACETYLTRANSFERASE"/>
    <property type="match status" value="1"/>
</dbReference>
<dbReference type="PANTHER" id="PTHR23028:SF134">
    <property type="entry name" value="PUTATIVE (AFU_ORTHOLOGUE AFUA_4G08520)-RELATED"/>
    <property type="match status" value="1"/>
</dbReference>
<evidence type="ECO:0000256" key="1">
    <source>
        <dbReference type="SAM" id="Phobius"/>
    </source>
</evidence>
<dbReference type="AlphaFoldDB" id="A0A242TZI3"/>
<feature type="transmembrane region" description="Helical" evidence="1">
    <location>
        <begin position="159"/>
        <end position="179"/>
    </location>
</feature>
<evidence type="ECO:0000313" key="4">
    <source>
        <dbReference type="Proteomes" id="UP000195162"/>
    </source>
</evidence>
<feature type="transmembrane region" description="Helical" evidence="1">
    <location>
        <begin position="99"/>
        <end position="118"/>
    </location>
</feature>
<name>A0A242TZI3_ACIPI</name>
<dbReference type="RefSeq" id="WP_086376373.1">
    <property type="nucleotide sequence ID" value="NZ_JADVOL010000008.1"/>
</dbReference>
<evidence type="ECO:0000259" key="2">
    <source>
        <dbReference type="Pfam" id="PF01757"/>
    </source>
</evidence>
<sequence length="381" mass="43726">MDKVHSAESLRGLACLAVVFSHFFGTFFPQLHNFYSSNLPKFEFIESIYNSPFAFFYSGTGAVFVFFVLSGYVLTLSFLKSKDSKKKLKESLIKRYPRLAIPAIFSCVLMWAILHFSVNLENVSEWFRSVGSTAPNLFDAIYSGAIGSFIFGEAKYNPVLWTMQIELLGSLIIYFICFFQKNNIIKYLLILISILASMSLSFIAFLGILSFILGHFLYFFSRRIPEFVCIFLFIVGLYFCGAHNESVSYNFFSKILGERTYNILNFFGGGLIVFASIKSNLIDNFFNKNIFLLLGKLSFSIYLIHIPIMYILGTPIFNIFFNEGFNFLTSALISIFVSLFFTITFSFLYSRYVDDFAIQFSNKLSNLILKKNKNNIFEKTL</sequence>
<feature type="transmembrane region" description="Helical" evidence="1">
    <location>
        <begin position="328"/>
        <end position="349"/>
    </location>
</feature>
<dbReference type="EMBL" id="NGIR01000035">
    <property type="protein sequence ID" value="OTU24689.1"/>
    <property type="molecule type" value="Genomic_DNA"/>
</dbReference>
<dbReference type="InterPro" id="IPR050879">
    <property type="entry name" value="Acyltransferase_3"/>
</dbReference>
<comment type="caution">
    <text evidence="3">The sequence shown here is derived from an EMBL/GenBank/DDBJ whole genome shotgun (WGS) entry which is preliminary data.</text>
</comment>
<proteinExistence type="predicted"/>
<accession>A0A242TZI3</accession>
<dbReference type="GO" id="GO:0016747">
    <property type="term" value="F:acyltransferase activity, transferring groups other than amino-acyl groups"/>
    <property type="evidence" value="ECO:0007669"/>
    <property type="project" value="InterPro"/>
</dbReference>
<keyword evidence="1" id="KW-0472">Membrane</keyword>
<keyword evidence="3" id="KW-0012">Acyltransferase</keyword>
<feature type="domain" description="Acyltransferase 3" evidence="2">
    <location>
        <begin position="7"/>
        <end position="348"/>
    </location>
</feature>
<dbReference type="Pfam" id="PF01757">
    <property type="entry name" value="Acyl_transf_3"/>
    <property type="match status" value="1"/>
</dbReference>
<gene>
    <name evidence="3" type="ORF">CAT59_19675</name>
</gene>
<evidence type="ECO:0000313" key="3">
    <source>
        <dbReference type="EMBL" id="OTU24689.1"/>
    </source>
</evidence>
<dbReference type="InterPro" id="IPR002656">
    <property type="entry name" value="Acyl_transf_3_dom"/>
</dbReference>
<feature type="transmembrane region" description="Helical" evidence="1">
    <location>
        <begin position="263"/>
        <end position="282"/>
    </location>
</feature>
<feature type="transmembrane region" description="Helical" evidence="1">
    <location>
        <begin position="12"/>
        <end position="35"/>
    </location>
</feature>
<feature type="transmembrane region" description="Helical" evidence="1">
    <location>
        <begin position="224"/>
        <end position="242"/>
    </location>
</feature>
<protein>
    <submittedName>
        <fullName evidence="3">Acyltransferase</fullName>
    </submittedName>
</protein>
<feature type="transmembrane region" description="Helical" evidence="1">
    <location>
        <begin position="55"/>
        <end position="79"/>
    </location>
</feature>
<dbReference type="Proteomes" id="UP000195162">
    <property type="component" value="Unassembled WGS sequence"/>
</dbReference>
<keyword evidence="1" id="KW-0812">Transmembrane</keyword>
<feature type="transmembrane region" description="Helical" evidence="1">
    <location>
        <begin position="188"/>
        <end position="218"/>
    </location>
</feature>
<keyword evidence="3" id="KW-0808">Transferase</keyword>
<feature type="transmembrane region" description="Helical" evidence="1">
    <location>
        <begin position="302"/>
        <end position="321"/>
    </location>
</feature>
<keyword evidence="1" id="KW-1133">Transmembrane helix</keyword>
<reference evidence="3 4" key="1">
    <citation type="submission" date="2017-05" db="EMBL/GenBank/DDBJ databases">
        <authorList>
            <person name="Song R."/>
            <person name="Chenine A.L."/>
            <person name="Ruprecht R.M."/>
        </authorList>
    </citation>
    <scope>NUCLEOTIDE SEQUENCE [LARGE SCALE GENOMIC DNA]</scope>
    <source>
        <strain evidence="3 4">ARLG1955</strain>
    </source>
</reference>
<organism evidence="3 4">
    <name type="scientific">Acinetobacter pittii</name>
    <name type="common">Acinetobacter genomosp. 3</name>
    <dbReference type="NCBI Taxonomy" id="48296"/>
    <lineage>
        <taxon>Bacteria</taxon>
        <taxon>Pseudomonadati</taxon>
        <taxon>Pseudomonadota</taxon>
        <taxon>Gammaproteobacteria</taxon>
        <taxon>Moraxellales</taxon>
        <taxon>Moraxellaceae</taxon>
        <taxon>Acinetobacter</taxon>
        <taxon>Acinetobacter calcoaceticus/baumannii complex</taxon>
    </lineage>
</organism>